<organism evidence="1">
    <name type="scientific">Accumulibacter regalis</name>
    <dbReference type="NCBI Taxonomy" id="522306"/>
    <lineage>
        <taxon>Bacteria</taxon>
        <taxon>Pseudomonadati</taxon>
        <taxon>Pseudomonadota</taxon>
        <taxon>Betaproteobacteria</taxon>
        <taxon>Candidatus Accumulibacter</taxon>
    </lineage>
</organism>
<gene>
    <name evidence="1" type="ordered locus">CAP2UW1_0911</name>
</gene>
<dbReference type="STRING" id="522306.CAP2UW1_0911"/>
<dbReference type="HOGENOM" id="CLU_1567273_0_0_4"/>
<dbReference type="EMBL" id="CP001715">
    <property type="protein sequence ID" value="ACV34248.1"/>
    <property type="molecule type" value="Genomic_DNA"/>
</dbReference>
<dbReference type="KEGG" id="app:CAP2UW1_0911"/>
<sequence>MNHYVELVQEALAEEPGSDTGADDPDEVEYLLLAGPCGVDLRTRAYDVMTRLLLLGIGFPQRDAGSNGGSVGDRQEWRMCGASVRTCLHYPLRLERTSKVFVHGRDKNANAGQAIAMEEINFGPPTLLQILHSICHQLSYFRLGDRQCELLDSWKNAESSEMSATDFDSL</sequence>
<reference evidence="1" key="1">
    <citation type="submission" date="2009-08" db="EMBL/GenBank/DDBJ databases">
        <authorList>
            <consortium name="US DOE Joint Genome Institute"/>
            <person name="Lucas S."/>
            <person name="Copeland A."/>
            <person name="Lapidus A."/>
            <person name="Glavina del Rio T."/>
            <person name="Dalin E."/>
            <person name="Tice H."/>
            <person name="Bruce D."/>
            <person name="Barry K."/>
            <person name="Pitluck S."/>
            <person name="Lowry S."/>
            <person name="Larimer F."/>
            <person name="Land M."/>
            <person name="Hauser L."/>
            <person name="Kyrpides N."/>
            <person name="Ivanova N."/>
            <person name="McMahon K.D."/>
            <person name="Hugenholtz P."/>
        </authorList>
    </citation>
    <scope>NUCLEOTIDE SEQUENCE</scope>
    <source>
        <strain evidence="1">UW-1</strain>
    </source>
</reference>
<evidence type="ECO:0000313" key="1">
    <source>
        <dbReference type="EMBL" id="ACV34248.1"/>
    </source>
</evidence>
<protein>
    <submittedName>
        <fullName evidence="1">Uncharacterized protein</fullName>
    </submittedName>
</protein>
<accession>C7RPK5</accession>
<reference evidence="1" key="2">
    <citation type="submission" date="2009-09" db="EMBL/GenBank/DDBJ databases">
        <title>Complete sequence of chromosome of Candidatus Accumulibacter phosphatis clade IIA str. UW-1.</title>
        <authorList>
            <consortium name="US DOE Joint Genome Institute"/>
            <person name="Martin H.G."/>
            <person name="Ivanova N."/>
            <person name="Kunin V."/>
            <person name="Warnecke F."/>
            <person name="Barry K."/>
            <person name="He S."/>
            <person name="Salamov A."/>
            <person name="Szeto E."/>
            <person name="Dalin E."/>
            <person name="Pangilinan J.L."/>
            <person name="Lapidus A."/>
            <person name="Lowry S."/>
            <person name="Kyrpides N.C."/>
            <person name="McMahon K.D."/>
            <person name="Hugenholtz P."/>
        </authorList>
    </citation>
    <scope>NUCLEOTIDE SEQUENCE [LARGE SCALE GENOMIC DNA]</scope>
    <source>
        <strain evidence="1">UW-1</strain>
    </source>
</reference>
<dbReference type="AlphaFoldDB" id="C7RPK5"/>
<proteinExistence type="predicted"/>
<name>C7RPK5_ACCRE</name>